<name>A0A1I3UJU3_9BACL</name>
<evidence type="ECO:0000259" key="2">
    <source>
        <dbReference type="Pfam" id="PF13205"/>
    </source>
</evidence>
<organism evidence="3 4">
    <name type="scientific">Brevibacillus centrosporus</name>
    <dbReference type="NCBI Taxonomy" id="54910"/>
    <lineage>
        <taxon>Bacteria</taxon>
        <taxon>Bacillati</taxon>
        <taxon>Bacillota</taxon>
        <taxon>Bacilli</taxon>
        <taxon>Bacillales</taxon>
        <taxon>Paenibacillaceae</taxon>
        <taxon>Brevibacillus</taxon>
    </lineage>
</organism>
<gene>
    <name evidence="3" type="ORF">SAMN05518846_1061</name>
</gene>
<dbReference type="Proteomes" id="UP000198915">
    <property type="component" value="Unassembled WGS sequence"/>
</dbReference>
<protein>
    <recommendedName>
        <fullName evidence="2">SbsA Ig-like domain-containing protein</fullName>
    </recommendedName>
</protein>
<feature type="domain" description="SbsA Ig-like" evidence="2">
    <location>
        <begin position="99"/>
        <end position="198"/>
    </location>
</feature>
<dbReference type="Gene3D" id="2.60.40.1220">
    <property type="match status" value="5"/>
</dbReference>
<dbReference type="AlphaFoldDB" id="A0A1I3UJU3"/>
<dbReference type="EMBL" id="FORT01000006">
    <property type="protein sequence ID" value="SFJ83172.1"/>
    <property type="molecule type" value="Genomic_DNA"/>
</dbReference>
<dbReference type="InterPro" id="IPR014755">
    <property type="entry name" value="Cu-Rt/internalin_Ig-like"/>
</dbReference>
<evidence type="ECO:0000313" key="4">
    <source>
        <dbReference type="Proteomes" id="UP000198915"/>
    </source>
</evidence>
<proteinExistence type="predicted"/>
<dbReference type="Pfam" id="PF13205">
    <property type="entry name" value="Big_5"/>
    <property type="match status" value="1"/>
</dbReference>
<reference evidence="4" key="1">
    <citation type="submission" date="2016-10" db="EMBL/GenBank/DDBJ databases">
        <authorList>
            <person name="Varghese N."/>
            <person name="Submissions S."/>
        </authorList>
    </citation>
    <scope>NUCLEOTIDE SEQUENCE [LARGE SCALE GENOMIC DNA]</scope>
    <source>
        <strain evidence="4">OK042</strain>
    </source>
</reference>
<keyword evidence="1" id="KW-0732">Signal</keyword>
<sequence length="655" mass="67573">MGNSSGFCAINAIEFEVKFNSEVNESSAENPVNYTITGANLTGAAYELQADKKTVKITLTAANKLTANTAYLVEVKDVLNKDLTAMPESFAKAVVFTDSVKPTLGAVSYPSNATAKVSFSEPMAAIATTDVKVYDETGADVTNSTPGATALGLTASTAAGAKDVVLSLNGATANKTYTVKIFGAKDLSDNLAGTKTFTVTKTVVDEVKPTIANIAATSLDTFDVTFSEDIVGDAAGTAAQTPIEGFGMLKIDNGAAIELINGDAGIDSVVYDSTTKKLTVDLTTPLTPGAHVVSVYGYTDGSGNTQTTATSKALNFQADQTAPAFQSLSISQGNLLVTFDDADLQLGTETGGAGNEPILAGTRTLDNVEYAAAAWTTAATLYDPANTGKTNTVAIALPAGLANGKYSVTLAGNVVADQTGNANVAKVITFDYNGSVVSGKPVVVDDDSDATNGIDAGANFTAQAAGTPNEIVLKFNKDVTDATALNVSNYLVDGEVVFEKAVFVGDKRTVKLTLKQDAIDVSTSYPFTIQNVKAASGETMTAVEFNQAFVENVAPTITSAKLLAPNSLEVTFSENMKAASLTDNDDFEVLVDGVKHTTTLTASGTTNVYTIALGTALSATDLAKAVEIKVLDATDAVDATPENKLQGGVNVVVQK</sequence>
<dbReference type="STRING" id="1884381.SAMN05518846_1061"/>
<evidence type="ECO:0000313" key="3">
    <source>
        <dbReference type="EMBL" id="SFJ83172.1"/>
    </source>
</evidence>
<evidence type="ECO:0000256" key="1">
    <source>
        <dbReference type="ARBA" id="ARBA00022729"/>
    </source>
</evidence>
<keyword evidence="4" id="KW-1185">Reference proteome</keyword>
<dbReference type="InterPro" id="IPR032812">
    <property type="entry name" value="SbsA_Ig"/>
</dbReference>
<accession>A0A1I3UJU3</accession>
<dbReference type="RefSeq" id="WP_092268220.1">
    <property type="nucleotide sequence ID" value="NZ_FORT01000006.1"/>
</dbReference>